<evidence type="ECO:0000313" key="8">
    <source>
        <dbReference type="Proteomes" id="UP000295172"/>
    </source>
</evidence>
<dbReference type="InterPro" id="IPR020476">
    <property type="entry name" value="Nudix_hydrolase"/>
</dbReference>
<dbReference type="SUPFAM" id="SSF55811">
    <property type="entry name" value="Nudix"/>
    <property type="match status" value="1"/>
</dbReference>
<evidence type="ECO:0000256" key="3">
    <source>
        <dbReference type="ARBA" id="ARBA00022801"/>
    </source>
</evidence>
<dbReference type="Pfam" id="PF00293">
    <property type="entry name" value="NUDIX"/>
    <property type="match status" value="1"/>
</dbReference>
<evidence type="ECO:0000256" key="1">
    <source>
        <dbReference type="ARBA" id="ARBA00001946"/>
    </source>
</evidence>
<evidence type="ECO:0000256" key="5">
    <source>
        <dbReference type="SAM" id="MobiDB-lite"/>
    </source>
</evidence>
<dbReference type="AlphaFoldDB" id="A0A4R4WXG6"/>
<accession>A0A4R4WXG6</accession>
<dbReference type="GO" id="GO:0016787">
    <property type="term" value="F:hydrolase activity"/>
    <property type="evidence" value="ECO:0007669"/>
    <property type="project" value="UniProtKB-KW"/>
</dbReference>
<feature type="compositionally biased region" description="Basic and acidic residues" evidence="5">
    <location>
        <begin position="35"/>
        <end position="55"/>
    </location>
</feature>
<feature type="domain" description="Nudix hydrolase" evidence="6">
    <location>
        <begin position="91"/>
        <end position="224"/>
    </location>
</feature>
<sequence length="240" mass="27181">MAPGSSCRGPRRRVRRRDQRLLPRPHRSVHRRRHDDRGRAPGGERARPPLVDPRRAAGRRNPLRPTSPSGAAPGPRAERPAHHPHQARPVNLRHATRALLLDPDDRLLLQHCELPHLSFWLAPGGGIEPGESPYEALTRELHEELGLLTFDIEDYVWRQEAVGPYASGYDGVRNDYVVRTAHFTPERMPEWEAEHVNECRWWTVEELLATDAEFSPKAMPALINALLTDGAPAEPLRFGV</sequence>
<dbReference type="PROSITE" id="PS00893">
    <property type="entry name" value="NUDIX_BOX"/>
    <property type="match status" value="1"/>
</dbReference>
<dbReference type="PROSITE" id="PS51462">
    <property type="entry name" value="NUDIX"/>
    <property type="match status" value="1"/>
</dbReference>
<keyword evidence="3 4" id="KW-0378">Hydrolase</keyword>
<dbReference type="PANTHER" id="PTHR43046">
    <property type="entry name" value="GDP-MANNOSE MANNOSYL HYDROLASE"/>
    <property type="match status" value="1"/>
</dbReference>
<organism evidence="7 8">
    <name type="scientific">Kribbella turkmenica</name>
    <dbReference type="NCBI Taxonomy" id="2530375"/>
    <lineage>
        <taxon>Bacteria</taxon>
        <taxon>Bacillati</taxon>
        <taxon>Actinomycetota</taxon>
        <taxon>Actinomycetes</taxon>
        <taxon>Propionibacteriales</taxon>
        <taxon>Kribbellaceae</taxon>
        <taxon>Kribbella</taxon>
    </lineage>
</organism>
<dbReference type="Proteomes" id="UP000295172">
    <property type="component" value="Unassembled WGS sequence"/>
</dbReference>
<evidence type="ECO:0000256" key="2">
    <source>
        <dbReference type="ARBA" id="ARBA00005582"/>
    </source>
</evidence>
<name>A0A4R4WXG6_9ACTN</name>
<dbReference type="PRINTS" id="PR00502">
    <property type="entry name" value="NUDIXFAMILY"/>
</dbReference>
<evidence type="ECO:0000256" key="4">
    <source>
        <dbReference type="RuleBase" id="RU003476"/>
    </source>
</evidence>
<dbReference type="InterPro" id="IPR000086">
    <property type="entry name" value="NUDIX_hydrolase_dom"/>
</dbReference>
<reference evidence="7 8" key="1">
    <citation type="submission" date="2019-02" db="EMBL/GenBank/DDBJ databases">
        <title>Draft genome sequences of novel Actinobacteria.</title>
        <authorList>
            <person name="Sahin N."/>
            <person name="Ay H."/>
            <person name="Saygin H."/>
        </authorList>
    </citation>
    <scope>NUCLEOTIDE SEQUENCE [LARGE SCALE GENOMIC DNA]</scope>
    <source>
        <strain evidence="7 8">16K104</strain>
    </source>
</reference>
<proteinExistence type="inferred from homology"/>
<evidence type="ECO:0000259" key="6">
    <source>
        <dbReference type="PROSITE" id="PS51462"/>
    </source>
</evidence>
<gene>
    <name evidence="7" type="ORF">E1218_19465</name>
</gene>
<dbReference type="OrthoDB" id="9804442at2"/>
<comment type="cofactor">
    <cofactor evidence="1">
        <name>Mg(2+)</name>
        <dbReference type="ChEBI" id="CHEBI:18420"/>
    </cofactor>
</comment>
<protein>
    <submittedName>
        <fullName evidence="7">NUDIX domain-containing protein</fullName>
    </submittedName>
</protein>
<comment type="similarity">
    <text evidence="2 4">Belongs to the Nudix hydrolase family.</text>
</comment>
<dbReference type="Gene3D" id="3.90.79.10">
    <property type="entry name" value="Nucleoside Triphosphate Pyrophosphohydrolase"/>
    <property type="match status" value="1"/>
</dbReference>
<feature type="compositionally biased region" description="Basic residues" evidence="5">
    <location>
        <begin position="9"/>
        <end position="34"/>
    </location>
</feature>
<feature type="region of interest" description="Disordered" evidence="5">
    <location>
        <begin position="1"/>
        <end position="90"/>
    </location>
</feature>
<dbReference type="InterPro" id="IPR015797">
    <property type="entry name" value="NUDIX_hydrolase-like_dom_sf"/>
</dbReference>
<dbReference type="EMBL" id="SMKR01000082">
    <property type="protein sequence ID" value="TDD22430.1"/>
    <property type="molecule type" value="Genomic_DNA"/>
</dbReference>
<evidence type="ECO:0000313" key="7">
    <source>
        <dbReference type="EMBL" id="TDD22430.1"/>
    </source>
</evidence>
<comment type="caution">
    <text evidence="7">The sequence shown here is derived from an EMBL/GenBank/DDBJ whole genome shotgun (WGS) entry which is preliminary data.</text>
</comment>
<dbReference type="PANTHER" id="PTHR43046:SF14">
    <property type="entry name" value="MUTT_NUDIX FAMILY PROTEIN"/>
    <property type="match status" value="1"/>
</dbReference>
<keyword evidence="8" id="KW-1185">Reference proteome</keyword>
<dbReference type="InterPro" id="IPR020084">
    <property type="entry name" value="NUDIX_hydrolase_CS"/>
</dbReference>